<comment type="caution">
    <text evidence="3">The sequence shown here is derived from an EMBL/GenBank/DDBJ whole genome shotgun (WGS) entry which is preliminary data.</text>
</comment>
<organism evidence="3 4">
    <name type="scientific">Candidatus Sungbacteria bacterium GWC2_49_10</name>
    <dbReference type="NCBI Taxonomy" id="1802263"/>
    <lineage>
        <taxon>Bacteria</taxon>
        <taxon>Candidatus Sungiibacteriota</taxon>
    </lineage>
</organism>
<dbReference type="CDD" id="cd06445">
    <property type="entry name" value="ATase"/>
    <property type="match status" value="1"/>
</dbReference>
<evidence type="ECO:0000259" key="2">
    <source>
        <dbReference type="Pfam" id="PF01035"/>
    </source>
</evidence>
<evidence type="ECO:0000313" key="3">
    <source>
        <dbReference type="EMBL" id="OGZ93348.1"/>
    </source>
</evidence>
<keyword evidence="1" id="KW-0227">DNA damage</keyword>
<dbReference type="Pfam" id="PF01035">
    <property type="entry name" value="DNA_binding_1"/>
    <property type="match status" value="1"/>
</dbReference>
<dbReference type="GO" id="GO:0006281">
    <property type="term" value="P:DNA repair"/>
    <property type="evidence" value="ECO:0007669"/>
    <property type="project" value="InterPro"/>
</dbReference>
<reference evidence="3 4" key="1">
    <citation type="journal article" date="2016" name="Nat. Commun.">
        <title>Thousands of microbial genomes shed light on interconnected biogeochemical processes in an aquifer system.</title>
        <authorList>
            <person name="Anantharaman K."/>
            <person name="Brown C.T."/>
            <person name="Hug L.A."/>
            <person name="Sharon I."/>
            <person name="Castelle C.J."/>
            <person name="Probst A.J."/>
            <person name="Thomas B.C."/>
            <person name="Singh A."/>
            <person name="Wilkins M.J."/>
            <person name="Karaoz U."/>
            <person name="Brodie E.L."/>
            <person name="Williams K.H."/>
            <person name="Hubbard S.S."/>
            <person name="Banfield J.F."/>
        </authorList>
    </citation>
    <scope>NUCLEOTIDE SEQUENCE [LARGE SCALE GENOMIC DNA]</scope>
</reference>
<evidence type="ECO:0000313" key="4">
    <source>
        <dbReference type="Proteomes" id="UP000177392"/>
    </source>
</evidence>
<dbReference type="InterPro" id="IPR014048">
    <property type="entry name" value="MethylDNA_cys_MeTrfase_DNA-bd"/>
</dbReference>
<proteinExistence type="predicted"/>
<evidence type="ECO:0000256" key="1">
    <source>
        <dbReference type="ARBA" id="ARBA00022763"/>
    </source>
</evidence>
<dbReference type="AlphaFoldDB" id="A0A1G2K4G8"/>
<dbReference type="InterPro" id="IPR036217">
    <property type="entry name" value="MethylDNA_cys_MeTrfase_DNAb"/>
</dbReference>
<gene>
    <name evidence="3" type="ORF">A2131_00410</name>
</gene>
<dbReference type="InterPro" id="IPR052520">
    <property type="entry name" value="ATL_DNA_repair"/>
</dbReference>
<dbReference type="PANTHER" id="PTHR42942">
    <property type="entry name" value="6-O-METHYLGUANINE DNA METHYLTRANSFERASE"/>
    <property type="match status" value="1"/>
</dbReference>
<dbReference type="PANTHER" id="PTHR42942:SF1">
    <property type="entry name" value="ALKYLTRANSFERASE-LIKE PROTEIN 1"/>
    <property type="match status" value="1"/>
</dbReference>
<dbReference type="EMBL" id="MHQB01000038">
    <property type="protein sequence ID" value="OGZ93348.1"/>
    <property type="molecule type" value="Genomic_DNA"/>
</dbReference>
<dbReference type="Proteomes" id="UP000177392">
    <property type="component" value="Unassembled WGS sequence"/>
</dbReference>
<dbReference type="GO" id="GO:0003824">
    <property type="term" value="F:catalytic activity"/>
    <property type="evidence" value="ECO:0007669"/>
    <property type="project" value="InterPro"/>
</dbReference>
<feature type="domain" description="Methylated-DNA-[protein]-cysteine S-methyltransferase DNA binding" evidence="2">
    <location>
        <begin position="6"/>
        <end position="87"/>
    </location>
</feature>
<protein>
    <recommendedName>
        <fullName evidence="2">Methylated-DNA-[protein]-cysteine S-methyltransferase DNA binding domain-containing protein</fullName>
    </recommendedName>
</protein>
<sequence length="125" mass="14158">MKKEPNFYSKVYDVVKKIPAGKVATYQQVATIISTPRAAQAVGWALRALPTGHGVPWQRVINSRGMISIQNLRAPKSLQVKLLREENIEVKEIDGNYFVDLPRYQYRFSKKDITAVNGILARSLK</sequence>
<dbReference type="Gene3D" id="1.10.10.10">
    <property type="entry name" value="Winged helix-like DNA-binding domain superfamily/Winged helix DNA-binding domain"/>
    <property type="match status" value="1"/>
</dbReference>
<name>A0A1G2K4G8_9BACT</name>
<dbReference type="SUPFAM" id="SSF46767">
    <property type="entry name" value="Methylated DNA-protein cysteine methyltransferase, C-terminal domain"/>
    <property type="match status" value="1"/>
</dbReference>
<accession>A0A1G2K4G8</accession>
<dbReference type="InterPro" id="IPR036388">
    <property type="entry name" value="WH-like_DNA-bd_sf"/>
</dbReference>